<evidence type="ECO:0000313" key="3">
    <source>
        <dbReference type="Proteomes" id="UP000240760"/>
    </source>
</evidence>
<feature type="compositionally biased region" description="Polar residues" evidence="1">
    <location>
        <begin position="77"/>
        <end position="93"/>
    </location>
</feature>
<organism evidence="2 3">
    <name type="scientific">Trichoderma longibrachiatum ATCC 18648</name>
    <dbReference type="NCBI Taxonomy" id="983965"/>
    <lineage>
        <taxon>Eukaryota</taxon>
        <taxon>Fungi</taxon>
        <taxon>Dikarya</taxon>
        <taxon>Ascomycota</taxon>
        <taxon>Pezizomycotina</taxon>
        <taxon>Sordariomycetes</taxon>
        <taxon>Hypocreomycetidae</taxon>
        <taxon>Hypocreales</taxon>
        <taxon>Hypocreaceae</taxon>
        <taxon>Trichoderma</taxon>
    </lineage>
</organism>
<feature type="compositionally biased region" description="Polar residues" evidence="1">
    <location>
        <begin position="110"/>
        <end position="119"/>
    </location>
</feature>
<evidence type="ECO:0000313" key="2">
    <source>
        <dbReference type="EMBL" id="PTB78457.1"/>
    </source>
</evidence>
<evidence type="ECO:0000256" key="1">
    <source>
        <dbReference type="SAM" id="MobiDB-lite"/>
    </source>
</evidence>
<reference evidence="2 3" key="1">
    <citation type="submission" date="2016-07" db="EMBL/GenBank/DDBJ databases">
        <title>Multiple horizontal gene transfer events from other fungi enriched the ability of initially mycotrophic Trichoderma (Ascomycota) to feed on dead plant biomass.</title>
        <authorList>
            <consortium name="DOE Joint Genome Institute"/>
            <person name="Aerts A."/>
            <person name="Atanasova L."/>
            <person name="Chenthamara K."/>
            <person name="Zhang J."/>
            <person name="Grujic M."/>
            <person name="Henrissat B."/>
            <person name="Kuo A."/>
            <person name="Salamov A."/>
            <person name="Lipzen A."/>
            <person name="Labutti K."/>
            <person name="Barry K."/>
            <person name="Miao Y."/>
            <person name="Rahimi M.J."/>
            <person name="Shen Q."/>
            <person name="Grigoriev I.V."/>
            <person name="Kubicek C.P."/>
            <person name="Druzhinina I.S."/>
        </authorList>
    </citation>
    <scope>NUCLEOTIDE SEQUENCE [LARGE SCALE GENOMIC DNA]</scope>
    <source>
        <strain evidence="2 3">ATCC 18648</strain>
    </source>
</reference>
<dbReference type="Proteomes" id="UP000240760">
    <property type="component" value="Unassembled WGS sequence"/>
</dbReference>
<accession>A0A2T4CA60</accession>
<name>A0A2T4CA60_TRILO</name>
<feature type="compositionally biased region" description="Basic and acidic residues" evidence="1">
    <location>
        <begin position="120"/>
        <end position="130"/>
    </location>
</feature>
<sequence length="210" mass="22950">MSLPPKDATGSSLSFHLVQLDRGSTARTGERASNGQLCAGNVCPRTHAAWRDCSVAHAQLLQPLMHITFREIGHHGNTGSAISHSNPTQNPSASKAPAITRADSKRRNKQLPSQQISPQRRQDQHQHVSCRDPVPLLPVQEPGLQGGQHHMPQAAAAPKESHPRSIRPLRACWRTRNRLVLRLGVRTAGSRSRPRCAKMPEARRGGCLGD</sequence>
<feature type="region of interest" description="Disordered" evidence="1">
    <location>
        <begin position="76"/>
        <end position="163"/>
    </location>
</feature>
<dbReference type="EMBL" id="KZ679129">
    <property type="protein sequence ID" value="PTB78457.1"/>
    <property type="molecule type" value="Genomic_DNA"/>
</dbReference>
<gene>
    <name evidence="2" type="ORF">M440DRAFT_262345</name>
</gene>
<dbReference type="AlphaFoldDB" id="A0A2T4CA60"/>
<keyword evidence="3" id="KW-1185">Reference proteome</keyword>
<protein>
    <submittedName>
        <fullName evidence="2">Uncharacterized protein</fullName>
    </submittedName>
</protein>
<proteinExistence type="predicted"/>